<evidence type="ECO:0000256" key="9">
    <source>
        <dbReference type="ARBA" id="ARBA00023136"/>
    </source>
</evidence>
<keyword evidence="7" id="KW-0915">Sodium</keyword>
<dbReference type="Proteomes" id="UP000694393">
    <property type="component" value="Unplaced"/>
</dbReference>
<organism evidence="15 16">
    <name type="scientific">Pelusios castaneus</name>
    <name type="common">West African mud turtle</name>
    <dbReference type="NCBI Taxonomy" id="367368"/>
    <lineage>
        <taxon>Eukaryota</taxon>
        <taxon>Metazoa</taxon>
        <taxon>Chordata</taxon>
        <taxon>Craniata</taxon>
        <taxon>Vertebrata</taxon>
        <taxon>Euteleostomi</taxon>
        <taxon>Archelosauria</taxon>
        <taxon>Testudinata</taxon>
        <taxon>Testudines</taxon>
        <taxon>Pleurodira</taxon>
        <taxon>Pelomedusidae</taxon>
        <taxon>Pelusios</taxon>
    </lineage>
</organism>
<dbReference type="AlphaFoldDB" id="A0A8C8S5S3"/>
<evidence type="ECO:0000256" key="7">
    <source>
        <dbReference type="ARBA" id="ARBA00023053"/>
    </source>
</evidence>
<dbReference type="PRINTS" id="PR01078">
    <property type="entry name" value="AMINACHANNEL"/>
</dbReference>
<evidence type="ECO:0000313" key="16">
    <source>
        <dbReference type="Proteomes" id="UP000694393"/>
    </source>
</evidence>
<evidence type="ECO:0000256" key="1">
    <source>
        <dbReference type="ARBA" id="ARBA00004651"/>
    </source>
</evidence>
<comment type="similarity">
    <text evidence="14">Belongs to the amiloride-sensitive sodium channel (TC 1.A.6) family.</text>
</comment>
<evidence type="ECO:0000256" key="6">
    <source>
        <dbReference type="ARBA" id="ARBA00022989"/>
    </source>
</evidence>
<proteinExistence type="inferred from homology"/>
<evidence type="ECO:0000256" key="12">
    <source>
        <dbReference type="ARBA" id="ARBA00023201"/>
    </source>
</evidence>
<evidence type="ECO:0000313" key="15">
    <source>
        <dbReference type="Ensembl" id="ENSPCEP00000014798.1"/>
    </source>
</evidence>
<comment type="subcellular location">
    <subcellularLocation>
        <location evidence="1">Cell membrane</location>
        <topology evidence="1">Multi-pass membrane protein</topology>
    </subcellularLocation>
</comment>
<evidence type="ECO:0000256" key="3">
    <source>
        <dbReference type="ARBA" id="ARBA00022461"/>
    </source>
</evidence>
<dbReference type="Gene3D" id="1.10.3590.10">
    <property type="entry name" value="acid-sensing ion channel 1 domain"/>
    <property type="match status" value="1"/>
</dbReference>
<keyword evidence="5 14" id="KW-0812">Transmembrane</keyword>
<keyword evidence="3 14" id="KW-0894">Sodium channel</keyword>
<keyword evidence="13 14" id="KW-0407">Ion channel</keyword>
<reference evidence="15" key="1">
    <citation type="submission" date="2025-08" db="UniProtKB">
        <authorList>
            <consortium name="Ensembl"/>
        </authorList>
    </citation>
    <scope>IDENTIFICATION</scope>
</reference>
<evidence type="ECO:0000256" key="8">
    <source>
        <dbReference type="ARBA" id="ARBA00023065"/>
    </source>
</evidence>
<dbReference type="PANTHER" id="PTHR11690">
    <property type="entry name" value="AMILORIDE-SENSITIVE SODIUM CHANNEL-RELATED"/>
    <property type="match status" value="1"/>
</dbReference>
<protein>
    <submittedName>
        <fullName evidence="15">Uncharacterized protein</fullName>
    </submittedName>
</protein>
<dbReference type="InterPro" id="IPR001873">
    <property type="entry name" value="ENaC"/>
</dbReference>
<name>A0A8C8S5S3_9SAUR</name>
<keyword evidence="12 14" id="KW-0739">Sodium transport</keyword>
<sequence length="223" mass="25421">MQGLRLQRGAKDGQKLGLLGRSSWQICTTLHGLSYMVSRPQSPSRRLLWGLAFLLALSLLCTWSSNRVRYLLSCPVHSRVRMARAARLPFPAVTLCNNNPIRFRQLTKPDLYSVGQWLGLTWENRSLRPDLLEVLPDAQRRWLTRLANYSRFLPPRRSERTMHSFFHRLGHQLEDMLLVCRFHGEPCGPQHFAPVSPPQGMGSPGLLGAREQLGAMPSHAHRV</sequence>
<evidence type="ECO:0000256" key="4">
    <source>
        <dbReference type="ARBA" id="ARBA00022475"/>
    </source>
</evidence>
<keyword evidence="9" id="KW-0472">Membrane</keyword>
<keyword evidence="6" id="KW-1133">Transmembrane helix</keyword>
<evidence type="ECO:0000256" key="10">
    <source>
        <dbReference type="ARBA" id="ARBA00023157"/>
    </source>
</evidence>
<evidence type="ECO:0000256" key="11">
    <source>
        <dbReference type="ARBA" id="ARBA00023180"/>
    </source>
</evidence>
<keyword evidence="11" id="KW-0325">Glycoprotein</keyword>
<dbReference type="GO" id="GO:0005886">
    <property type="term" value="C:plasma membrane"/>
    <property type="evidence" value="ECO:0007669"/>
    <property type="project" value="UniProtKB-SubCell"/>
</dbReference>
<evidence type="ECO:0000256" key="13">
    <source>
        <dbReference type="ARBA" id="ARBA00023303"/>
    </source>
</evidence>
<dbReference type="Pfam" id="PF00858">
    <property type="entry name" value="ASC"/>
    <property type="match status" value="1"/>
</dbReference>
<accession>A0A8C8S5S3</accession>
<keyword evidence="2 14" id="KW-0813">Transport</keyword>
<dbReference type="PANTHER" id="PTHR11690:SF13">
    <property type="entry name" value="ACID-SENSING ION CHANNEL 4"/>
    <property type="match status" value="1"/>
</dbReference>
<keyword evidence="10" id="KW-1015">Disulfide bond</keyword>
<evidence type="ECO:0000256" key="14">
    <source>
        <dbReference type="RuleBase" id="RU000679"/>
    </source>
</evidence>
<keyword evidence="16" id="KW-1185">Reference proteome</keyword>
<evidence type="ECO:0000256" key="5">
    <source>
        <dbReference type="ARBA" id="ARBA00022692"/>
    </source>
</evidence>
<dbReference type="GO" id="GO:0015280">
    <property type="term" value="F:ligand-gated sodium channel activity"/>
    <property type="evidence" value="ECO:0007669"/>
    <property type="project" value="TreeGrafter"/>
</dbReference>
<evidence type="ECO:0000256" key="2">
    <source>
        <dbReference type="ARBA" id="ARBA00022448"/>
    </source>
</evidence>
<keyword evidence="4" id="KW-1003">Cell membrane</keyword>
<reference evidence="15" key="2">
    <citation type="submission" date="2025-09" db="UniProtKB">
        <authorList>
            <consortium name="Ensembl"/>
        </authorList>
    </citation>
    <scope>IDENTIFICATION</scope>
</reference>
<keyword evidence="8 14" id="KW-0406">Ion transport</keyword>
<dbReference type="Ensembl" id="ENSPCET00000015328.1">
    <property type="protein sequence ID" value="ENSPCEP00000014798.1"/>
    <property type="gene ID" value="ENSPCEG00000011723.1"/>
</dbReference>